<dbReference type="AlphaFoldDB" id="A0A437PI55"/>
<proteinExistence type="predicted"/>
<evidence type="ECO:0000313" key="1">
    <source>
        <dbReference type="EMBL" id="RVU21897.1"/>
    </source>
</evidence>
<dbReference type="EMBL" id="SACP01000001">
    <property type="protein sequence ID" value="RVU21897.1"/>
    <property type="molecule type" value="Genomic_DNA"/>
</dbReference>
<dbReference type="RefSeq" id="WP_127727139.1">
    <property type="nucleotide sequence ID" value="NZ_SACP01000001.1"/>
</dbReference>
<comment type="caution">
    <text evidence="1">The sequence shown here is derived from an EMBL/GenBank/DDBJ whole genome shotgun (WGS) entry which is preliminary data.</text>
</comment>
<sequence>MSRHPTLDAELIAWWECEAERLAALAASTRWGWMRRRYERQAALARARAQVSRVREEARRGGAAEAGGDAGTA</sequence>
<reference evidence="1 2" key="1">
    <citation type="submission" date="2019-01" db="EMBL/GenBank/DDBJ databases">
        <authorList>
            <person name="Chen W.-M."/>
        </authorList>
    </citation>
    <scope>NUCLEOTIDE SEQUENCE [LARGE SCALE GENOMIC DNA]</scope>
    <source>
        <strain evidence="1 2">TER-1</strain>
    </source>
</reference>
<accession>A0A437PI55</accession>
<evidence type="ECO:0000313" key="2">
    <source>
        <dbReference type="Proteomes" id="UP000286997"/>
    </source>
</evidence>
<dbReference type="Proteomes" id="UP000286997">
    <property type="component" value="Unassembled WGS sequence"/>
</dbReference>
<keyword evidence="2" id="KW-1185">Reference proteome</keyword>
<gene>
    <name evidence="1" type="ORF">EOE48_02305</name>
</gene>
<organism evidence="1 2">
    <name type="scientific">Methylobacterium oryzihabitans</name>
    <dbReference type="NCBI Taxonomy" id="2499852"/>
    <lineage>
        <taxon>Bacteria</taxon>
        <taxon>Pseudomonadati</taxon>
        <taxon>Pseudomonadota</taxon>
        <taxon>Alphaproteobacteria</taxon>
        <taxon>Hyphomicrobiales</taxon>
        <taxon>Methylobacteriaceae</taxon>
        <taxon>Methylobacterium</taxon>
    </lineage>
</organism>
<protein>
    <submittedName>
        <fullName evidence="1">Uncharacterized protein</fullName>
    </submittedName>
</protein>
<name>A0A437PI55_9HYPH</name>